<dbReference type="SUPFAM" id="SSF48452">
    <property type="entry name" value="TPR-like"/>
    <property type="match status" value="1"/>
</dbReference>
<sequence>MCISHVLLNTREDAVSGWLILASFFCKTKQYQVALDILQYSLLKCSPEKNYNDFDVSNIDNEIFRLNFFMEMSIVQLAKLLLVNEVLFIENSSFTPNELLIGQNTTGFQIPPVVYAHSLRFLCYYQLTNISQCQHSLKDLQVTIDEDFFIANDSEKASSYNILGIIFHLVGDIPSAKQAFKKSVELYQDVDCNSAFRMLL</sequence>
<feature type="repeat" description="TPR" evidence="1">
    <location>
        <begin position="157"/>
        <end position="190"/>
    </location>
</feature>
<organism evidence="2 3">
    <name type="scientific">Mytilus galloprovincialis</name>
    <name type="common">Mediterranean mussel</name>
    <dbReference type="NCBI Taxonomy" id="29158"/>
    <lineage>
        <taxon>Eukaryota</taxon>
        <taxon>Metazoa</taxon>
        <taxon>Spiralia</taxon>
        <taxon>Lophotrochozoa</taxon>
        <taxon>Mollusca</taxon>
        <taxon>Bivalvia</taxon>
        <taxon>Autobranchia</taxon>
        <taxon>Pteriomorphia</taxon>
        <taxon>Mytilida</taxon>
        <taxon>Mytiloidea</taxon>
        <taxon>Mytilidae</taxon>
        <taxon>Mytilinae</taxon>
        <taxon>Mytilus</taxon>
    </lineage>
</organism>
<dbReference type="AlphaFoldDB" id="A0A8B6C177"/>
<comment type="caution">
    <text evidence="2">The sequence shown here is derived from an EMBL/GenBank/DDBJ whole genome shotgun (WGS) entry which is preliminary data.</text>
</comment>
<dbReference type="OrthoDB" id="6152269at2759"/>
<evidence type="ECO:0000313" key="2">
    <source>
        <dbReference type="EMBL" id="VDH98976.1"/>
    </source>
</evidence>
<dbReference type="Gene3D" id="1.25.40.10">
    <property type="entry name" value="Tetratricopeptide repeat domain"/>
    <property type="match status" value="1"/>
</dbReference>
<evidence type="ECO:0000313" key="3">
    <source>
        <dbReference type="Proteomes" id="UP000596742"/>
    </source>
</evidence>
<dbReference type="PROSITE" id="PS50005">
    <property type="entry name" value="TPR"/>
    <property type="match status" value="1"/>
</dbReference>
<keyword evidence="1" id="KW-0802">TPR repeat</keyword>
<feature type="non-terminal residue" evidence="2">
    <location>
        <position position="200"/>
    </location>
</feature>
<name>A0A8B6C177_MYTGA</name>
<gene>
    <name evidence="2" type="ORF">MGAL_10B088025</name>
</gene>
<accession>A0A8B6C177</accession>
<evidence type="ECO:0000256" key="1">
    <source>
        <dbReference type="PROSITE-ProRule" id="PRU00339"/>
    </source>
</evidence>
<dbReference type="EMBL" id="UYJE01001074">
    <property type="protein sequence ID" value="VDH98976.1"/>
    <property type="molecule type" value="Genomic_DNA"/>
</dbReference>
<keyword evidence="3" id="KW-1185">Reference proteome</keyword>
<evidence type="ECO:0008006" key="4">
    <source>
        <dbReference type="Google" id="ProtNLM"/>
    </source>
</evidence>
<dbReference type="InterPro" id="IPR019734">
    <property type="entry name" value="TPR_rpt"/>
</dbReference>
<reference evidence="2" key="1">
    <citation type="submission" date="2018-11" db="EMBL/GenBank/DDBJ databases">
        <authorList>
            <person name="Alioto T."/>
            <person name="Alioto T."/>
        </authorList>
    </citation>
    <scope>NUCLEOTIDE SEQUENCE</scope>
</reference>
<dbReference type="Proteomes" id="UP000596742">
    <property type="component" value="Unassembled WGS sequence"/>
</dbReference>
<dbReference type="InterPro" id="IPR011990">
    <property type="entry name" value="TPR-like_helical_dom_sf"/>
</dbReference>
<proteinExistence type="predicted"/>
<protein>
    <recommendedName>
        <fullName evidence="4">CCR4-NOT transcription complex subunit 10</fullName>
    </recommendedName>
</protein>